<evidence type="ECO:0000313" key="2">
    <source>
        <dbReference type="EMBL" id="CRX37476.1"/>
    </source>
</evidence>
<dbReference type="GO" id="GO:1990112">
    <property type="term" value="C:RQC complex"/>
    <property type="evidence" value="ECO:0007669"/>
    <property type="project" value="TreeGrafter"/>
</dbReference>
<gene>
    <name evidence="2" type="ORF">ELAC_0114</name>
</gene>
<name>A0A0H5DMT9_9BACT</name>
<sequence length="442" mass="50683">MTANYRVPAPLDEIRNAITGKEINFLNLLTEETLLIHFIHSTALLLSFHPRFFRCHLSERQTQKQNAFSKEMTEMTRGFSVLDVKQEGPALLFSLKKEQEELTLVAEFSLKRKNLLLLQGETIKLSMRSSTKGSYKPPSWILPTFDENPLSKELDKTFQFLEEKEALLEHAKMRMLALKKIEANLEASRKRCLDWQMKEKEALLLKAHIYQVVKGQKAIDVTDWETGRTITISLMGRDREESLKKAFQSAKRLKHGLEELESKSLVIALSIKETKELIEAISDASSLRELSSFKSLYKNIGKEAGRSRAPREKLPYREYLSQGGLHILVGKSRQDNDQLTFKVASPHDFWLHASDFAGSHVVIRTKKQEELDAKTIEEAAHLAIEFSQAKGKSAADVVVTRQKHLRRIKGKPGQVMIREKKVIRIVFDKRVLDAVLKRKPQK</sequence>
<dbReference type="GO" id="GO:0072344">
    <property type="term" value="P:rescue of stalled ribosome"/>
    <property type="evidence" value="ECO:0007669"/>
    <property type="project" value="TreeGrafter"/>
</dbReference>
<dbReference type="InterPro" id="IPR051608">
    <property type="entry name" value="RQC_Subunit_NEMF"/>
</dbReference>
<keyword evidence="3" id="KW-1185">Reference proteome</keyword>
<dbReference type="OrthoDB" id="9766163at2"/>
<dbReference type="Proteomes" id="UP000220251">
    <property type="component" value="Unassembled WGS sequence"/>
</dbReference>
<dbReference type="PANTHER" id="PTHR15239">
    <property type="entry name" value="NUCLEAR EXPORT MEDIATOR FACTOR NEMF"/>
    <property type="match status" value="1"/>
</dbReference>
<feature type="domain" description="NFACT RNA-binding" evidence="1">
    <location>
        <begin position="319"/>
        <end position="418"/>
    </location>
</feature>
<dbReference type="InterPro" id="IPR008532">
    <property type="entry name" value="NFACT_RNA-bd"/>
</dbReference>
<dbReference type="EMBL" id="CWGJ01000001">
    <property type="protein sequence ID" value="CRX37476.1"/>
    <property type="molecule type" value="Genomic_DNA"/>
</dbReference>
<dbReference type="GO" id="GO:0043023">
    <property type="term" value="F:ribosomal large subunit binding"/>
    <property type="evidence" value="ECO:0007669"/>
    <property type="project" value="TreeGrafter"/>
</dbReference>
<dbReference type="Gene3D" id="2.30.310.10">
    <property type="entry name" value="ibrinogen binding protein from staphylococcus aureus domain"/>
    <property type="match status" value="1"/>
</dbReference>
<evidence type="ECO:0000259" key="1">
    <source>
        <dbReference type="Pfam" id="PF05670"/>
    </source>
</evidence>
<evidence type="ECO:0000313" key="3">
    <source>
        <dbReference type="Proteomes" id="UP000220251"/>
    </source>
</evidence>
<protein>
    <recommendedName>
        <fullName evidence="1">NFACT RNA-binding domain-containing protein</fullName>
    </recommendedName>
</protein>
<dbReference type="AlphaFoldDB" id="A0A0H5DMT9"/>
<dbReference type="GO" id="GO:0000049">
    <property type="term" value="F:tRNA binding"/>
    <property type="evidence" value="ECO:0007669"/>
    <property type="project" value="TreeGrafter"/>
</dbReference>
<dbReference type="PANTHER" id="PTHR15239:SF6">
    <property type="entry name" value="RIBOSOME QUALITY CONTROL COMPLEX SUBUNIT NEMF"/>
    <property type="match status" value="1"/>
</dbReference>
<accession>A0A0H5DMT9</accession>
<dbReference type="Pfam" id="PF05670">
    <property type="entry name" value="NFACT-R_1"/>
    <property type="match status" value="1"/>
</dbReference>
<proteinExistence type="predicted"/>
<reference evidence="3" key="1">
    <citation type="submission" date="2015-06" db="EMBL/GenBank/DDBJ databases">
        <authorList>
            <person name="Bertelli C."/>
        </authorList>
    </citation>
    <scope>NUCLEOTIDE SEQUENCE [LARGE SCALE GENOMIC DNA]</scope>
    <source>
        <strain evidence="3">CRIB-30</strain>
    </source>
</reference>
<dbReference type="RefSeq" id="WP_158227764.1">
    <property type="nucleotide sequence ID" value="NZ_CWGJ01000001.1"/>
</dbReference>
<organism evidence="2 3">
    <name type="scientific">Estrella lausannensis</name>
    <dbReference type="NCBI Taxonomy" id="483423"/>
    <lineage>
        <taxon>Bacteria</taxon>
        <taxon>Pseudomonadati</taxon>
        <taxon>Chlamydiota</taxon>
        <taxon>Chlamydiia</taxon>
        <taxon>Parachlamydiales</taxon>
        <taxon>Candidatus Criblamydiaceae</taxon>
        <taxon>Estrella</taxon>
    </lineage>
</organism>